<organism evidence="1 2">
    <name type="scientific">Volvox africanus</name>
    <dbReference type="NCBI Taxonomy" id="51714"/>
    <lineage>
        <taxon>Eukaryota</taxon>
        <taxon>Viridiplantae</taxon>
        <taxon>Chlorophyta</taxon>
        <taxon>core chlorophytes</taxon>
        <taxon>Chlorophyceae</taxon>
        <taxon>CS clade</taxon>
        <taxon>Chlamydomonadales</taxon>
        <taxon>Volvocaceae</taxon>
        <taxon>Volvox</taxon>
    </lineage>
</organism>
<comment type="caution">
    <text evidence="1">The sequence shown here is derived from an EMBL/GenBank/DDBJ whole genome shotgun (WGS) entry which is preliminary data.</text>
</comment>
<protein>
    <submittedName>
        <fullName evidence="1">Uncharacterized protein</fullName>
    </submittedName>
</protein>
<accession>A0ABQ5SB26</accession>
<gene>
    <name evidence="1" type="ORF">VaNZ11_011352</name>
</gene>
<sequence>MIIAAADDQSGGGGGGDACNSLEVAATAGTIAATAVCGAVLGDATAPPPLAPADPAAGLHPAPTSLGLRTALPWLLPAPPAPLPYNAEALTMLAALPLMSTQSNVCGSVKTSPRLEPEPLQAAVRECRVQAALADMYDMVSQLDVLAMPRDAFIPVSGACAIRHHATFASVRPMGLGTNMALQPPTQYGGTDNNNMSWVMADAVRDQEDMPGRLLSVWAAEAEAAGLGAGEQAGKLHQCCAAVAAASVARLAVQISHAPKPTPPPLPYYNDHRLSHPTAWHLSTVHSVLQAVAPGSAASGAVTTLDRVAALMSICRSEAVRQQQETRRSKWIRRPPIFCHHLASLESSPLAALHRLAAAFPTPVPAVVEAAEPAELAQAAFRPRSHLIEHRRFFGSQFCSKL</sequence>
<evidence type="ECO:0000313" key="1">
    <source>
        <dbReference type="EMBL" id="GLI67142.1"/>
    </source>
</evidence>
<feature type="non-terminal residue" evidence="1">
    <location>
        <position position="1"/>
    </location>
</feature>
<keyword evidence="2" id="KW-1185">Reference proteome</keyword>
<evidence type="ECO:0000313" key="2">
    <source>
        <dbReference type="Proteomes" id="UP001165090"/>
    </source>
</evidence>
<reference evidence="1 2" key="1">
    <citation type="journal article" date="2023" name="IScience">
        <title>Expanded male sex-determining region conserved during the evolution of homothallism in the green alga Volvox.</title>
        <authorList>
            <person name="Yamamoto K."/>
            <person name="Matsuzaki R."/>
            <person name="Mahakham W."/>
            <person name="Heman W."/>
            <person name="Sekimoto H."/>
            <person name="Kawachi M."/>
            <person name="Minakuchi Y."/>
            <person name="Toyoda A."/>
            <person name="Nozaki H."/>
        </authorList>
    </citation>
    <scope>NUCLEOTIDE SEQUENCE [LARGE SCALE GENOMIC DNA]</scope>
    <source>
        <strain evidence="1 2">NIES-4468</strain>
    </source>
</reference>
<dbReference type="Proteomes" id="UP001165090">
    <property type="component" value="Unassembled WGS sequence"/>
</dbReference>
<dbReference type="EMBL" id="BSDZ01000078">
    <property type="protein sequence ID" value="GLI67142.1"/>
    <property type="molecule type" value="Genomic_DNA"/>
</dbReference>
<name>A0ABQ5SB26_9CHLO</name>
<proteinExistence type="predicted"/>